<organism evidence="2 3">
    <name type="scientific">Phenylobacterium deserti</name>
    <dbReference type="NCBI Taxonomy" id="1914756"/>
    <lineage>
        <taxon>Bacteria</taxon>
        <taxon>Pseudomonadati</taxon>
        <taxon>Pseudomonadota</taxon>
        <taxon>Alphaproteobacteria</taxon>
        <taxon>Caulobacterales</taxon>
        <taxon>Caulobacteraceae</taxon>
        <taxon>Phenylobacterium</taxon>
    </lineage>
</organism>
<evidence type="ECO:0000313" key="3">
    <source>
        <dbReference type="Proteomes" id="UP000249725"/>
    </source>
</evidence>
<dbReference type="Pfam" id="PF10082">
    <property type="entry name" value="BBP2_2"/>
    <property type="match status" value="1"/>
</dbReference>
<dbReference type="SUPFAM" id="SSF56935">
    <property type="entry name" value="Porins"/>
    <property type="match status" value="1"/>
</dbReference>
<dbReference type="EMBL" id="QFYR01000002">
    <property type="protein sequence ID" value="RAK52644.1"/>
    <property type="molecule type" value="Genomic_DNA"/>
</dbReference>
<reference evidence="3" key="1">
    <citation type="submission" date="2018-05" db="EMBL/GenBank/DDBJ databases">
        <authorList>
            <person name="Li X."/>
        </authorList>
    </citation>
    <scope>NUCLEOTIDE SEQUENCE [LARGE SCALE GENOMIC DNA]</scope>
    <source>
        <strain evidence="3">YIM 73061</strain>
    </source>
</reference>
<keyword evidence="1" id="KW-0732">Signal</keyword>
<accession>A0A328AGS0</accession>
<dbReference type="Proteomes" id="UP000249725">
    <property type="component" value="Unassembled WGS sequence"/>
</dbReference>
<sequence length="439" mass="48018">MTSNKRILFAGLAIALTAGGAANAQSARGALAQASDTSSNFRRDRNIAVRQRPHEGYEALGVRAGAFMAWPKLTTTVEHNDNVYATAVNEQDDIVAHVVPEVVLTSTWSRHMVQAFARAQIHRFKDLETENTEEYSVGAQGRLDVLRSFQVRGGADWSRLVEPRTSSASPTNTLEPIRYELSTANIGAIREFNRLRVSGRFDVRRFDYENGVTTTGAPVLQDDRDRSVYTVTGRAEYAVSPDTALFAQVSGNTRAYRLNNPSASLYPAFVNRDSEGYEALVGANFELSALVRGELGVGYLHQEFDDPRFNEIDGLGARAQVEWFPTQLVTVTLTGSRTVEDAGIIGSSGYLSSNLGAQLDYELLRNVIVGAQASYGNDDYEGIDREDKRFVAGVSATYLMNRNVGLTVGVTHFEQESDGAAGGQDFEVNRVGATLTLQY</sequence>
<evidence type="ECO:0000256" key="1">
    <source>
        <dbReference type="SAM" id="SignalP"/>
    </source>
</evidence>
<gene>
    <name evidence="2" type="ORF">DJ018_10595</name>
</gene>
<dbReference type="InterPro" id="IPR018759">
    <property type="entry name" value="BBP2_2"/>
</dbReference>
<dbReference type="OrthoDB" id="7398962at2"/>
<feature type="signal peptide" evidence="1">
    <location>
        <begin position="1"/>
        <end position="24"/>
    </location>
</feature>
<keyword evidence="3" id="KW-1185">Reference proteome</keyword>
<evidence type="ECO:0008006" key="4">
    <source>
        <dbReference type="Google" id="ProtNLM"/>
    </source>
</evidence>
<protein>
    <recommendedName>
        <fullName evidence="4">Outer membrane beta-barrel protein</fullName>
    </recommendedName>
</protein>
<feature type="chain" id="PRO_5016278698" description="Outer membrane beta-barrel protein" evidence="1">
    <location>
        <begin position="25"/>
        <end position="439"/>
    </location>
</feature>
<evidence type="ECO:0000313" key="2">
    <source>
        <dbReference type="EMBL" id="RAK52644.1"/>
    </source>
</evidence>
<proteinExistence type="predicted"/>
<dbReference type="AlphaFoldDB" id="A0A328AGS0"/>
<comment type="caution">
    <text evidence="2">The sequence shown here is derived from an EMBL/GenBank/DDBJ whole genome shotgun (WGS) entry which is preliminary data.</text>
</comment>
<name>A0A328AGS0_9CAUL</name>
<dbReference type="RefSeq" id="WP_111514929.1">
    <property type="nucleotide sequence ID" value="NZ_QFYR01000002.1"/>
</dbReference>